<feature type="chain" id="PRO_5045333296" evidence="1">
    <location>
        <begin position="23"/>
        <end position="159"/>
    </location>
</feature>
<feature type="signal peptide" evidence="1">
    <location>
        <begin position="1"/>
        <end position="22"/>
    </location>
</feature>
<gene>
    <name evidence="2" type="ORF">PIB30_000613</name>
</gene>
<keyword evidence="1" id="KW-0732">Signal</keyword>
<comment type="caution">
    <text evidence="2">The sequence shown here is derived from an EMBL/GenBank/DDBJ whole genome shotgun (WGS) entry which is preliminary data.</text>
</comment>
<proteinExistence type="predicted"/>
<evidence type="ECO:0000313" key="2">
    <source>
        <dbReference type="EMBL" id="MED6191516.1"/>
    </source>
</evidence>
<dbReference type="Proteomes" id="UP001341840">
    <property type="component" value="Unassembled WGS sequence"/>
</dbReference>
<organism evidence="2 3">
    <name type="scientific">Stylosanthes scabra</name>
    <dbReference type="NCBI Taxonomy" id="79078"/>
    <lineage>
        <taxon>Eukaryota</taxon>
        <taxon>Viridiplantae</taxon>
        <taxon>Streptophyta</taxon>
        <taxon>Embryophyta</taxon>
        <taxon>Tracheophyta</taxon>
        <taxon>Spermatophyta</taxon>
        <taxon>Magnoliopsida</taxon>
        <taxon>eudicotyledons</taxon>
        <taxon>Gunneridae</taxon>
        <taxon>Pentapetalae</taxon>
        <taxon>rosids</taxon>
        <taxon>fabids</taxon>
        <taxon>Fabales</taxon>
        <taxon>Fabaceae</taxon>
        <taxon>Papilionoideae</taxon>
        <taxon>50 kb inversion clade</taxon>
        <taxon>dalbergioids sensu lato</taxon>
        <taxon>Dalbergieae</taxon>
        <taxon>Pterocarpus clade</taxon>
        <taxon>Stylosanthes</taxon>
    </lineage>
</organism>
<evidence type="ECO:0000256" key="1">
    <source>
        <dbReference type="SAM" id="SignalP"/>
    </source>
</evidence>
<evidence type="ECO:0000313" key="3">
    <source>
        <dbReference type="Proteomes" id="UP001341840"/>
    </source>
</evidence>
<name>A0ABU6X2D7_9FABA</name>
<accession>A0ABU6X2D7</accession>
<dbReference type="EMBL" id="JASCZI010211450">
    <property type="protein sequence ID" value="MED6191516.1"/>
    <property type="molecule type" value="Genomic_DNA"/>
</dbReference>
<reference evidence="2 3" key="1">
    <citation type="journal article" date="2023" name="Plants (Basel)">
        <title>Bridging the Gap: Combining Genomics and Transcriptomics Approaches to Understand Stylosanthes scabra, an Orphan Legume from the Brazilian Caatinga.</title>
        <authorList>
            <person name="Ferreira-Neto J.R.C."/>
            <person name="da Silva M.D."/>
            <person name="Binneck E."/>
            <person name="de Melo N.F."/>
            <person name="da Silva R.H."/>
            <person name="de Melo A.L.T.M."/>
            <person name="Pandolfi V."/>
            <person name="Bustamante F.O."/>
            <person name="Brasileiro-Vidal A.C."/>
            <person name="Benko-Iseppon A.M."/>
        </authorList>
    </citation>
    <scope>NUCLEOTIDE SEQUENCE [LARGE SCALE GENOMIC DNA]</scope>
    <source>
        <tissue evidence="2">Leaves</tissue>
    </source>
</reference>
<protein>
    <submittedName>
        <fullName evidence="2">Uncharacterized protein</fullName>
    </submittedName>
</protein>
<sequence length="159" mass="17248">MKNNAFALFFLLFSLVYGKRQASQVDSDSAELVIDLPVRTPHRRRHTSLPPSLSPITPIPRALISFTVALCLSLSLDLHHHHQTPLKPASLRSTIPFSFCHSLIPIHPPSPLPSLFHHRSHPPPLFRGALFSNSAVDAGAATPTSRSLAGSSASLIPGF</sequence>
<keyword evidence="3" id="KW-1185">Reference proteome</keyword>